<evidence type="ECO:0000313" key="3">
    <source>
        <dbReference type="Proteomes" id="UP001201812"/>
    </source>
</evidence>
<name>A0AAD4MJR6_9BILA</name>
<feature type="signal peptide" evidence="1">
    <location>
        <begin position="1"/>
        <end position="19"/>
    </location>
</feature>
<keyword evidence="3" id="KW-1185">Reference proteome</keyword>
<gene>
    <name evidence="2" type="ORF">DdX_19221</name>
</gene>
<dbReference type="AlphaFoldDB" id="A0AAD4MJR6"/>
<dbReference type="PROSITE" id="PS51257">
    <property type="entry name" value="PROKAR_LIPOPROTEIN"/>
    <property type="match status" value="1"/>
</dbReference>
<dbReference type="EMBL" id="JAKKPZ010000349">
    <property type="protein sequence ID" value="KAI1696115.1"/>
    <property type="molecule type" value="Genomic_DNA"/>
</dbReference>
<comment type="caution">
    <text evidence="2">The sequence shown here is derived from an EMBL/GenBank/DDBJ whole genome shotgun (WGS) entry which is preliminary data.</text>
</comment>
<accession>A0AAD4MJR6</accession>
<keyword evidence="1" id="KW-0732">Signal</keyword>
<sequence>MNLSYRVLVFFLLITLAACEESCPPNTEAVTPNSNISPMNNCTPMKDDTTGYFRNGEPTCVTYSGKCINDGKTCCRPKCDETLDYSYSCIPRPDGKTHCEVEGKGKCVDAPSAGNGKTCCRHPCPTDKGCKCDRVRNFEGCADGKKCEVMDDAGKTISKDGTCLHDPLPTRAEKWYCCVEQKEEPKPAS</sequence>
<proteinExistence type="predicted"/>
<dbReference type="Proteomes" id="UP001201812">
    <property type="component" value="Unassembled WGS sequence"/>
</dbReference>
<evidence type="ECO:0000256" key="1">
    <source>
        <dbReference type="SAM" id="SignalP"/>
    </source>
</evidence>
<feature type="chain" id="PRO_5042256500" evidence="1">
    <location>
        <begin position="20"/>
        <end position="189"/>
    </location>
</feature>
<protein>
    <submittedName>
        <fullName evidence="2">Uncharacterized protein</fullName>
    </submittedName>
</protein>
<reference evidence="2" key="1">
    <citation type="submission" date="2022-01" db="EMBL/GenBank/DDBJ databases">
        <title>Genome Sequence Resource for Two Populations of Ditylenchus destructor, the Migratory Endoparasitic Phytonematode.</title>
        <authorList>
            <person name="Zhang H."/>
            <person name="Lin R."/>
            <person name="Xie B."/>
        </authorList>
    </citation>
    <scope>NUCLEOTIDE SEQUENCE</scope>
    <source>
        <strain evidence="2">BazhouSP</strain>
    </source>
</reference>
<organism evidence="2 3">
    <name type="scientific">Ditylenchus destructor</name>
    <dbReference type="NCBI Taxonomy" id="166010"/>
    <lineage>
        <taxon>Eukaryota</taxon>
        <taxon>Metazoa</taxon>
        <taxon>Ecdysozoa</taxon>
        <taxon>Nematoda</taxon>
        <taxon>Chromadorea</taxon>
        <taxon>Rhabditida</taxon>
        <taxon>Tylenchina</taxon>
        <taxon>Tylenchomorpha</taxon>
        <taxon>Sphaerularioidea</taxon>
        <taxon>Anguinidae</taxon>
        <taxon>Anguininae</taxon>
        <taxon>Ditylenchus</taxon>
    </lineage>
</organism>
<evidence type="ECO:0000313" key="2">
    <source>
        <dbReference type="EMBL" id="KAI1696115.1"/>
    </source>
</evidence>